<dbReference type="AlphaFoldDB" id="A0A1D6YD98"/>
<reference evidence="2" key="1">
    <citation type="journal article" date="2016" name="Mycorrhiza">
        <title>The large (134.9 kb) mitochondrial genome of the glomeromycete Funneliformis mosseae.</title>
        <authorList>
            <person name="Nadimi M."/>
            <person name="Stefani F.O.P."/>
            <person name="Hijri M."/>
        </authorList>
    </citation>
    <scope>NUCLEOTIDE SEQUENCE</scope>
</reference>
<keyword evidence="2" id="KW-0496">Mitochondrion</keyword>
<accession>A0A1D6YD98</accession>
<name>A0A1D6YD98_FUNMO</name>
<geneLocation type="mitochondrion" evidence="2"/>
<dbReference type="EMBL" id="KT371477">
    <property type="protein sequence ID" value="AMP88003.1"/>
    <property type="molecule type" value="Genomic_DNA"/>
</dbReference>
<proteinExistence type="predicted"/>
<feature type="region of interest" description="Disordered" evidence="1">
    <location>
        <begin position="387"/>
        <end position="425"/>
    </location>
</feature>
<organism evidence="2">
    <name type="scientific">Funneliformis mosseae</name>
    <name type="common">Endomycorrhizal fungus</name>
    <name type="synonym">Glomus mosseae</name>
    <dbReference type="NCBI Taxonomy" id="27381"/>
    <lineage>
        <taxon>Eukaryota</taxon>
        <taxon>Fungi</taxon>
        <taxon>Fungi incertae sedis</taxon>
        <taxon>Mucoromycota</taxon>
        <taxon>Glomeromycotina</taxon>
        <taxon>Glomeromycetes</taxon>
        <taxon>Glomerales</taxon>
        <taxon>Glomeraceae</taxon>
        <taxon>Funneliformis</taxon>
    </lineage>
</organism>
<protein>
    <submittedName>
        <fullName evidence="2">Plasmid related DNA polymerase</fullName>
    </submittedName>
</protein>
<gene>
    <name evidence="2" type="primary">dpo</name>
</gene>
<evidence type="ECO:0000313" key="2">
    <source>
        <dbReference type="EMBL" id="AMP88003.1"/>
    </source>
</evidence>
<sequence>MLLLLNVPFALTGTRFLSTSAPLLSRRANLETTLEVPQDGALWPTKNPAPGQWWITNTVSVLDPSFWEEFKKWQATLTPGRIFSVMIRPSSLEGRKVTVLHSINLTKDYPLDKIMEIIDARVAKLQESYNEEFLGYTEMKFKDIAEAKSATPVLDTQNQPSPVTDTKAAPVANVLPAYAAIAYPAPVRGTGGMDPVAQQIVSGLAPKLASIEAKLTHPTRGWEKLAETFASVIERAASPIPGIPSTTDPSSLITPILDRMEASQARIMEMMTTQRADSDARLNQLIELISLKQAPVMGETPNQSTPSGPLADKITSAIDTLAAKMANTNGRLAAQNEKSDARFEALQALQAESNSKFEAMMAQMVNLNNRFGAVEARLVALEAKVMTPSPAPSDDSGDNGSSSPAPNGSPGPDPLGPPSNPPLETITLPELMPAMKAAQPFEGHLPIDQIITADIETLQGHSGPQDPFMCAYYRTLNGKEIYQEFNISQYGMDPQAMLRAFWLKLIYSAQGTTVYFHNWAGYD</sequence>
<feature type="compositionally biased region" description="Low complexity" evidence="1">
    <location>
        <begin position="392"/>
        <end position="406"/>
    </location>
</feature>
<evidence type="ECO:0000256" key="1">
    <source>
        <dbReference type="SAM" id="MobiDB-lite"/>
    </source>
</evidence>
<feature type="compositionally biased region" description="Pro residues" evidence="1">
    <location>
        <begin position="407"/>
        <end position="421"/>
    </location>
</feature>